<accession>A0A074XXL8</accession>
<dbReference type="AlphaFoldDB" id="A0A074XXL8"/>
<name>A0A074XXL8_AURPU</name>
<dbReference type="EMBL" id="KL585006">
    <property type="protein sequence ID" value="KEQ79426.1"/>
    <property type="molecule type" value="Genomic_DNA"/>
</dbReference>
<gene>
    <name evidence="1" type="ORF">M438DRAFT_148066</name>
</gene>
<proteinExistence type="predicted"/>
<protein>
    <submittedName>
        <fullName evidence="1">Uncharacterized protein</fullName>
    </submittedName>
</protein>
<keyword evidence="2" id="KW-1185">Reference proteome</keyword>
<sequence>MRSAALLDGLSCSPVSSSQESRAISIYRAYGACSSRSMSPYSALGRTGFTYLSTSSLHEPTSLTIQLAECRRISHSRRYPLRACQVAHLWSH</sequence>
<dbReference type="GeneID" id="40741260"/>
<dbReference type="HOGENOM" id="CLU_2412897_0_0_1"/>
<evidence type="ECO:0000313" key="2">
    <source>
        <dbReference type="Proteomes" id="UP000030706"/>
    </source>
</evidence>
<organism evidence="1 2">
    <name type="scientific">Aureobasidium pullulans EXF-150</name>
    <dbReference type="NCBI Taxonomy" id="1043002"/>
    <lineage>
        <taxon>Eukaryota</taxon>
        <taxon>Fungi</taxon>
        <taxon>Dikarya</taxon>
        <taxon>Ascomycota</taxon>
        <taxon>Pezizomycotina</taxon>
        <taxon>Dothideomycetes</taxon>
        <taxon>Dothideomycetidae</taxon>
        <taxon>Dothideales</taxon>
        <taxon>Saccotheciaceae</taxon>
        <taxon>Aureobasidium</taxon>
    </lineage>
</organism>
<dbReference type="RefSeq" id="XP_029755613.1">
    <property type="nucleotide sequence ID" value="XM_029898954.1"/>
</dbReference>
<reference evidence="1 2" key="1">
    <citation type="journal article" date="2014" name="BMC Genomics">
        <title>Genome sequencing of four Aureobasidium pullulans varieties: biotechnological potential, stress tolerance, and description of new species.</title>
        <authorList>
            <person name="Gostin Ar C."/>
            <person name="Ohm R.A."/>
            <person name="Kogej T."/>
            <person name="Sonjak S."/>
            <person name="Turk M."/>
            <person name="Zajc J."/>
            <person name="Zalar P."/>
            <person name="Grube M."/>
            <person name="Sun H."/>
            <person name="Han J."/>
            <person name="Sharma A."/>
            <person name="Chiniquy J."/>
            <person name="Ngan C.Y."/>
            <person name="Lipzen A."/>
            <person name="Barry K."/>
            <person name="Grigoriev I.V."/>
            <person name="Gunde-Cimerman N."/>
        </authorList>
    </citation>
    <scope>NUCLEOTIDE SEQUENCE [LARGE SCALE GENOMIC DNA]</scope>
    <source>
        <strain evidence="1 2">EXF-150</strain>
    </source>
</reference>
<dbReference type="Proteomes" id="UP000030706">
    <property type="component" value="Unassembled WGS sequence"/>
</dbReference>
<evidence type="ECO:0000313" key="1">
    <source>
        <dbReference type="EMBL" id="KEQ79426.1"/>
    </source>
</evidence>